<accession>A0A366HSQ1</accession>
<dbReference type="EMBL" id="QNRR01000002">
    <property type="protein sequence ID" value="RBP45943.1"/>
    <property type="molecule type" value="Genomic_DNA"/>
</dbReference>
<keyword evidence="3" id="KW-1185">Reference proteome</keyword>
<protein>
    <submittedName>
        <fullName evidence="2">Uncharacterized protein</fullName>
    </submittedName>
</protein>
<reference evidence="2 3" key="1">
    <citation type="submission" date="2018-06" db="EMBL/GenBank/DDBJ databases">
        <title>Genomic Encyclopedia of Type Strains, Phase IV (KMG-IV): sequencing the most valuable type-strain genomes for metagenomic binning, comparative biology and taxonomic classification.</title>
        <authorList>
            <person name="Goeker M."/>
        </authorList>
    </citation>
    <scope>NUCLEOTIDE SEQUENCE [LARGE SCALE GENOMIC DNA]</scope>
    <source>
        <strain evidence="2 3">DSM 25532</strain>
    </source>
</reference>
<gene>
    <name evidence="2" type="ORF">DES53_102327</name>
</gene>
<organism evidence="2 3">
    <name type="scientific">Roseimicrobium gellanilyticum</name>
    <dbReference type="NCBI Taxonomy" id="748857"/>
    <lineage>
        <taxon>Bacteria</taxon>
        <taxon>Pseudomonadati</taxon>
        <taxon>Verrucomicrobiota</taxon>
        <taxon>Verrucomicrobiia</taxon>
        <taxon>Verrucomicrobiales</taxon>
        <taxon>Verrucomicrobiaceae</taxon>
        <taxon>Roseimicrobium</taxon>
    </lineage>
</organism>
<proteinExistence type="predicted"/>
<comment type="caution">
    <text evidence="2">The sequence shown here is derived from an EMBL/GenBank/DDBJ whole genome shotgun (WGS) entry which is preliminary data.</text>
</comment>
<dbReference type="AlphaFoldDB" id="A0A366HSQ1"/>
<evidence type="ECO:0000256" key="1">
    <source>
        <dbReference type="SAM" id="MobiDB-lite"/>
    </source>
</evidence>
<feature type="region of interest" description="Disordered" evidence="1">
    <location>
        <begin position="189"/>
        <end position="210"/>
    </location>
</feature>
<name>A0A366HSQ1_9BACT</name>
<evidence type="ECO:0000313" key="3">
    <source>
        <dbReference type="Proteomes" id="UP000253426"/>
    </source>
</evidence>
<sequence length="210" mass="23110">MPFIAAYVRNLKVGSGAAESCYSAKPSRPMERHAIPPKAIPPTPLLGDARGSYMISQGSGLSDQGAWPLRRASRLQRVLMLTWRRLQRGHPAATGEQVLHEPDPSVLWWALCRILQPGCTHRPVLPETFPHQSERPPPTRMSYESWLPPPGHSFLVSTVDSGFESACSRIASGHDLGPTGIGSRRQTLRQWKHPGGPTRCPARSSCRDSP</sequence>
<dbReference type="Proteomes" id="UP000253426">
    <property type="component" value="Unassembled WGS sequence"/>
</dbReference>
<evidence type="ECO:0000313" key="2">
    <source>
        <dbReference type="EMBL" id="RBP45943.1"/>
    </source>
</evidence>